<dbReference type="PANTHER" id="PTHR10846:SF73">
    <property type="entry name" value="SODIUM_CALCIUM EXCHANGER MEMBRANE REGION DOMAIN-CONTAINING PROTEIN"/>
    <property type="match status" value="1"/>
</dbReference>
<keyword evidence="20" id="KW-1185">Reference proteome</keyword>
<evidence type="ECO:0000256" key="12">
    <source>
        <dbReference type="ARBA" id="ARBA00022989"/>
    </source>
</evidence>
<dbReference type="GO" id="GO:0008273">
    <property type="term" value="F:calcium, potassium:sodium antiporter activity"/>
    <property type="evidence" value="ECO:0007669"/>
    <property type="project" value="TreeGrafter"/>
</dbReference>
<organism evidence="19 20">
    <name type="scientific">Aquatica leii</name>
    <dbReference type="NCBI Taxonomy" id="1421715"/>
    <lineage>
        <taxon>Eukaryota</taxon>
        <taxon>Metazoa</taxon>
        <taxon>Ecdysozoa</taxon>
        <taxon>Arthropoda</taxon>
        <taxon>Hexapoda</taxon>
        <taxon>Insecta</taxon>
        <taxon>Pterygota</taxon>
        <taxon>Neoptera</taxon>
        <taxon>Endopterygota</taxon>
        <taxon>Coleoptera</taxon>
        <taxon>Polyphaga</taxon>
        <taxon>Elateriformia</taxon>
        <taxon>Elateroidea</taxon>
        <taxon>Lampyridae</taxon>
        <taxon>Luciolinae</taxon>
        <taxon>Aquatica</taxon>
    </lineage>
</organism>
<evidence type="ECO:0000256" key="13">
    <source>
        <dbReference type="ARBA" id="ARBA00023053"/>
    </source>
</evidence>
<sequence length="515" mass="57143">MYRTRNRKLALTIRISLFLIILSTFTLISSVSNIYKNGNNKEEVDYESESNIGSGRHLLALVEDVNCTPPAIDEFPSDGLTREQRQKGWVLIHVFLSCYAFVLLAIVCDDFFVPAIKKLCDGLHLTEDVAGATFMAIASSSPELFINSVGTFVTQGDIGVGTIVGSAVFNILAVPACCGLIANMVLQLDWWPITRDSLMYGIAVVMLIGILQDGKVYIYEAAMLVGAYIFYITSICFNKPISNTFNRLARRCKRNRNYTAVMSETKPLLAKVEKNGTCPISVEYGNILDTELTLKDCEELDEPLNVWDWPENKSVGKKLWWIGTWPICFVLSITIPDCRKHPRLYVVTFLMCIVYIGTTSYLVAWLITTIGDTINIPDSVMGLTFLAAGTSVPEAVSSVIVTNLGHGAMGLSSSIGSNTFDILLCLGVPWLIKTSFYPKDPNENSITINSSGITYSAVSLLSTLILLYLSFLINKFKLDWKIGLTCLLMYMCFLTFASLVELNVFFQVNLPTCDR</sequence>
<feature type="domain" description="Sodium/calcium exchanger membrane region" evidence="18">
    <location>
        <begin position="345"/>
        <end position="497"/>
    </location>
</feature>
<evidence type="ECO:0000256" key="9">
    <source>
        <dbReference type="ARBA" id="ARBA00022837"/>
    </source>
</evidence>
<evidence type="ECO:0000256" key="11">
    <source>
        <dbReference type="ARBA" id="ARBA00022958"/>
    </source>
</evidence>
<keyword evidence="11" id="KW-0630">Potassium</keyword>
<feature type="transmembrane region" description="Helical" evidence="17">
    <location>
        <begin position="193"/>
        <end position="211"/>
    </location>
</feature>
<proteinExistence type="inferred from homology"/>
<evidence type="ECO:0000256" key="17">
    <source>
        <dbReference type="SAM" id="Phobius"/>
    </source>
</evidence>
<keyword evidence="4" id="KW-0050">Antiport</keyword>
<dbReference type="Proteomes" id="UP001353858">
    <property type="component" value="Unassembled WGS sequence"/>
</dbReference>
<dbReference type="GO" id="GO:0005886">
    <property type="term" value="C:plasma membrane"/>
    <property type="evidence" value="ECO:0007669"/>
    <property type="project" value="TreeGrafter"/>
</dbReference>
<evidence type="ECO:0000256" key="4">
    <source>
        <dbReference type="ARBA" id="ARBA00022449"/>
    </source>
</evidence>
<keyword evidence="7 17" id="KW-0812">Transmembrane</keyword>
<evidence type="ECO:0000256" key="15">
    <source>
        <dbReference type="ARBA" id="ARBA00023136"/>
    </source>
</evidence>
<evidence type="ECO:0000256" key="3">
    <source>
        <dbReference type="ARBA" id="ARBA00022448"/>
    </source>
</evidence>
<evidence type="ECO:0000256" key="6">
    <source>
        <dbReference type="ARBA" id="ARBA00022568"/>
    </source>
</evidence>
<dbReference type="EMBL" id="JARPUR010000003">
    <property type="protein sequence ID" value="KAK4879199.1"/>
    <property type="molecule type" value="Genomic_DNA"/>
</dbReference>
<keyword evidence="12 17" id="KW-1133">Transmembrane helix</keyword>
<keyword evidence="3" id="KW-0813">Transport</keyword>
<dbReference type="InterPro" id="IPR004837">
    <property type="entry name" value="NaCa_Exmemb"/>
</dbReference>
<protein>
    <recommendedName>
        <fullName evidence="18">Sodium/calcium exchanger membrane region domain-containing protein</fullName>
    </recommendedName>
</protein>
<evidence type="ECO:0000256" key="14">
    <source>
        <dbReference type="ARBA" id="ARBA00023065"/>
    </source>
</evidence>
<reference evidence="20" key="1">
    <citation type="submission" date="2023-01" db="EMBL/GenBank/DDBJ databases">
        <title>Key to firefly adult light organ development and bioluminescence: homeobox transcription factors regulate luciferase expression and transportation to peroxisome.</title>
        <authorList>
            <person name="Fu X."/>
        </authorList>
    </citation>
    <scope>NUCLEOTIDE SEQUENCE [LARGE SCALE GENOMIC DNA]</scope>
</reference>
<dbReference type="GO" id="GO:0005262">
    <property type="term" value="F:calcium channel activity"/>
    <property type="evidence" value="ECO:0007669"/>
    <property type="project" value="TreeGrafter"/>
</dbReference>
<dbReference type="AlphaFoldDB" id="A0AAN7PW88"/>
<keyword evidence="10" id="KW-0769">Symport</keyword>
<keyword evidence="5" id="KW-0633">Potassium transport</keyword>
<feature type="domain" description="Sodium/calcium exchanger membrane region" evidence="18">
    <location>
        <begin position="95"/>
        <end position="233"/>
    </location>
</feature>
<name>A0AAN7PW88_9COLE</name>
<evidence type="ECO:0000256" key="2">
    <source>
        <dbReference type="ARBA" id="ARBA00005364"/>
    </source>
</evidence>
<evidence type="ECO:0000256" key="5">
    <source>
        <dbReference type="ARBA" id="ARBA00022538"/>
    </source>
</evidence>
<evidence type="ECO:0000256" key="10">
    <source>
        <dbReference type="ARBA" id="ARBA00022847"/>
    </source>
</evidence>
<keyword evidence="6" id="KW-0109">Calcium transport</keyword>
<keyword evidence="14" id="KW-0406">Ion transport</keyword>
<dbReference type="FunFam" id="1.20.1420.30:FF:000009">
    <property type="entry name" value="sodium/potassium/calcium exchanger 5 isoform X2"/>
    <property type="match status" value="1"/>
</dbReference>
<dbReference type="GO" id="GO:0015293">
    <property type="term" value="F:symporter activity"/>
    <property type="evidence" value="ECO:0007669"/>
    <property type="project" value="UniProtKB-KW"/>
</dbReference>
<keyword evidence="8" id="KW-0732">Signal</keyword>
<evidence type="ECO:0000256" key="8">
    <source>
        <dbReference type="ARBA" id="ARBA00022729"/>
    </source>
</evidence>
<dbReference type="Pfam" id="PF01699">
    <property type="entry name" value="Na_Ca_ex"/>
    <property type="match status" value="2"/>
</dbReference>
<keyword evidence="15 17" id="KW-0472">Membrane</keyword>
<evidence type="ECO:0000313" key="20">
    <source>
        <dbReference type="Proteomes" id="UP001353858"/>
    </source>
</evidence>
<dbReference type="Gene3D" id="1.20.1420.30">
    <property type="entry name" value="NCX, central ion-binding region"/>
    <property type="match status" value="2"/>
</dbReference>
<feature type="transmembrane region" description="Helical" evidence="17">
    <location>
        <begin position="408"/>
        <end position="432"/>
    </location>
</feature>
<feature type="transmembrane region" description="Helical" evidence="17">
    <location>
        <begin position="484"/>
        <end position="506"/>
    </location>
</feature>
<feature type="transmembrane region" description="Helical" evidence="17">
    <location>
        <begin position="158"/>
        <end position="181"/>
    </location>
</feature>
<keyword evidence="9" id="KW-0106">Calcium</keyword>
<accession>A0AAN7PW88</accession>
<feature type="transmembrane region" description="Helical" evidence="17">
    <location>
        <begin position="12"/>
        <end position="35"/>
    </location>
</feature>
<evidence type="ECO:0000256" key="16">
    <source>
        <dbReference type="ARBA" id="ARBA00023201"/>
    </source>
</evidence>
<gene>
    <name evidence="19" type="ORF">RN001_007345</name>
</gene>
<keyword evidence="16" id="KW-0739">Sodium transport</keyword>
<feature type="transmembrane region" description="Helical" evidence="17">
    <location>
        <begin position="452"/>
        <end position="472"/>
    </location>
</feature>
<comment type="similarity">
    <text evidence="2">Belongs to the Ca(2+):cation antiporter (CaCA) (TC 2.A.19) family. SLC24A subfamily.</text>
</comment>
<feature type="transmembrane region" description="Helical" evidence="17">
    <location>
        <begin position="217"/>
        <end position="237"/>
    </location>
</feature>
<feature type="transmembrane region" description="Helical" evidence="17">
    <location>
        <begin position="88"/>
        <end position="108"/>
    </location>
</feature>
<keyword evidence="13" id="KW-0915">Sodium</keyword>
<feature type="transmembrane region" description="Helical" evidence="17">
    <location>
        <begin position="379"/>
        <end position="401"/>
    </location>
</feature>
<comment type="caution">
    <text evidence="19">The sequence shown here is derived from an EMBL/GenBank/DDBJ whole genome shotgun (WGS) entry which is preliminary data.</text>
</comment>
<dbReference type="NCBIfam" id="TIGR00367">
    <property type="entry name" value="calcium/sodium antiporter"/>
    <property type="match status" value="1"/>
</dbReference>
<dbReference type="PANTHER" id="PTHR10846">
    <property type="entry name" value="SODIUM/POTASSIUM/CALCIUM EXCHANGER"/>
    <property type="match status" value="1"/>
</dbReference>
<evidence type="ECO:0000313" key="19">
    <source>
        <dbReference type="EMBL" id="KAK4879199.1"/>
    </source>
</evidence>
<feature type="transmembrane region" description="Helical" evidence="17">
    <location>
        <begin position="344"/>
        <end position="367"/>
    </location>
</feature>
<comment type="subcellular location">
    <subcellularLocation>
        <location evidence="1">Membrane</location>
        <topology evidence="1">Multi-pass membrane protein</topology>
    </subcellularLocation>
</comment>
<dbReference type="GO" id="GO:0006874">
    <property type="term" value="P:intracellular calcium ion homeostasis"/>
    <property type="evidence" value="ECO:0007669"/>
    <property type="project" value="TreeGrafter"/>
</dbReference>
<dbReference type="InterPro" id="IPR004481">
    <property type="entry name" value="K/Na/Ca-exchanger"/>
</dbReference>
<dbReference type="InterPro" id="IPR044880">
    <property type="entry name" value="NCX_ion-bd_dom_sf"/>
</dbReference>
<evidence type="ECO:0000256" key="7">
    <source>
        <dbReference type="ARBA" id="ARBA00022692"/>
    </source>
</evidence>
<evidence type="ECO:0000256" key="1">
    <source>
        <dbReference type="ARBA" id="ARBA00004141"/>
    </source>
</evidence>
<evidence type="ECO:0000259" key="18">
    <source>
        <dbReference type="Pfam" id="PF01699"/>
    </source>
</evidence>